<dbReference type="KEGG" id="nli:G3M70_07960"/>
<proteinExistence type="predicted"/>
<evidence type="ECO:0000313" key="1">
    <source>
        <dbReference type="EMBL" id="QPJ61816.1"/>
    </source>
</evidence>
<evidence type="ECO:0000313" key="2">
    <source>
        <dbReference type="Proteomes" id="UP000594688"/>
    </source>
</evidence>
<dbReference type="EMBL" id="CP048685">
    <property type="protein sequence ID" value="QPJ61816.1"/>
    <property type="molecule type" value="Genomic_DNA"/>
</dbReference>
<evidence type="ECO:0008006" key="3">
    <source>
        <dbReference type="Google" id="ProtNLM"/>
    </source>
</evidence>
<reference evidence="1 2" key="1">
    <citation type="submission" date="2020-02" db="EMBL/GenBank/DDBJ databases">
        <title>Genomic and physiological characterization of two novel Nitrospinaceae genera.</title>
        <authorList>
            <person name="Mueller A.J."/>
            <person name="Jung M.-Y."/>
            <person name="Strachan C.R."/>
            <person name="Herbold C.W."/>
            <person name="Kirkegaard R.H."/>
            <person name="Daims H."/>
        </authorList>
    </citation>
    <scope>NUCLEOTIDE SEQUENCE [LARGE SCALE GENOMIC DNA]</scope>
    <source>
        <strain evidence="1">EB</strain>
    </source>
</reference>
<organism evidence="1 2">
    <name type="scientific">Candidatus Nitronauta litoralis</name>
    <dbReference type="NCBI Taxonomy" id="2705533"/>
    <lineage>
        <taxon>Bacteria</taxon>
        <taxon>Pseudomonadati</taxon>
        <taxon>Nitrospinota/Tectimicrobiota group</taxon>
        <taxon>Nitrospinota</taxon>
        <taxon>Nitrospinia</taxon>
        <taxon>Nitrospinales</taxon>
        <taxon>Nitrospinaceae</taxon>
        <taxon>Candidatus Nitronauta</taxon>
    </lineage>
</organism>
<dbReference type="AlphaFoldDB" id="A0A7T0G0G4"/>
<protein>
    <recommendedName>
        <fullName evidence="3">Response regulatory domain-containing protein</fullName>
    </recommendedName>
</protein>
<sequence>MPSHLKDFIVFEEDDEKFHLLTSAFNNSGIESRPKRVGNLNELQAILEQPEKSGLAHFKPRLVFIGMPKTTDKIWEFLELRRKRVDLRKIPMIVFSNPEIEHEETQRFYDYGVNSLVLRPENQGDYDKLIETIREYWFGIVMLPSSE</sequence>
<name>A0A7T0G0G4_9BACT</name>
<dbReference type="Gene3D" id="3.40.50.2300">
    <property type="match status" value="1"/>
</dbReference>
<accession>A0A7T0G0G4</accession>
<dbReference type="Proteomes" id="UP000594688">
    <property type="component" value="Chromosome"/>
</dbReference>
<gene>
    <name evidence="1" type="ORF">G3M70_07960</name>
</gene>